<evidence type="ECO:0000313" key="3">
    <source>
        <dbReference type="EMBL" id="MDF3843033.1"/>
    </source>
</evidence>
<feature type="coiled-coil region" evidence="1">
    <location>
        <begin position="159"/>
        <end position="243"/>
    </location>
</feature>
<evidence type="ECO:0000256" key="1">
    <source>
        <dbReference type="SAM" id="Coils"/>
    </source>
</evidence>
<gene>
    <name evidence="3" type="ORF">P3W55_15075</name>
</gene>
<accession>A0AAW6P9I5</accession>
<feature type="coiled-coil region" evidence="1">
    <location>
        <begin position="103"/>
        <end position="130"/>
    </location>
</feature>
<evidence type="ECO:0000259" key="2">
    <source>
        <dbReference type="Pfam" id="PF11740"/>
    </source>
</evidence>
<dbReference type="RefSeq" id="WP_276214885.1">
    <property type="nucleotide sequence ID" value="NZ_JARJLR010000246.1"/>
</dbReference>
<dbReference type="Proteomes" id="UP001220662">
    <property type="component" value="Unassembled WGS sequence"/>
</dbReference>
<comment type="caution">
    <text evidence="3">The sequence shown here is derived from an EMBL/GenBank/DDBJ whole genome shotgun (WGS) entry which is preliminary data.</text>
</comment>
<sequence length="338" mass="39656">MANAGVNKALVKQARDALLARGLRPTIDNVRIELGNTGSKSTIQRYLKELLNQPRPDPTPSLVQELEHLLLPVAERLQAAAEDAIITQREALAREQEAFRHQRQLQVERIQQLQEQVSQLKQLAQEQREREHLLLNQQQQGEVEIRRLLQADTNAQLLLEERAAQLRSLEEKLRHARDSLEHYRQHQQELRTQELSRHEAQLQQLQKELRIVRDQLMNQQNDVVALNRANERLIAEAQVLTQREFEKERELRELHAQLEQSQAAWNTEQAHLQRARLDAEEEVSSLKKRLRPHLTALRLQQHQLRDQRRQIEQLQTVLQHTLPERIAQGSPLARQETR</sequence>
<evidence type="ECO:0000313" key="4">
    <source>
        <dbReference type="Proteomes" id="UP001220662"/>
    </source>
</evidence>
<dbReference type="GO" id="GO:0003677">
    <property type="term" value="F:DNA binding"/>
    <property type="evidence" value="ECO:0007669"/>
    <property type="project" value="UniProtKB-KW"/>
</dbReference>
<name>A0AAW6P9I5_9PSED</name>
<organism evidence="3 4">
    <name type="scientific">Pseudomonas citronellolis</name>
    <dbReference type="NCBI Taxonomy" id="53408"/>
    <lineage>
        <taxon>Bacteria</taxon>
        <taxon>Pseudomonadati</taxon>
        <taxon>Pseudomonadota</taxon>
        <taxon>Gammaproteobacteria</taxon>
        <taxon>Pseudomonadales</taxon>
        <taxon>Pseudomonadaceae</taxon>
        <taxon>Pseudomonas</taxon>
    </lineage>
</organism>
<protein>
    <submittedName>
        <fullName evidence="3">DNA-binding protein</fullName>
    </submittedName>
</protein>
<feature type="domain" description="KfrA N-terminal DNA-binding" evidence="2">
    <location>
        <begin position="8"/>
        <end position="117"/>
    </location>
</feature>
<reference evidence="3" key="1">
    <citation type="submission" date="2023-03" db="EMBL/GenBank/DDBJ databases">
        <title>Draft assemblies of triclosan tolerant bacteria isolated from returned activated sludge.</title>
        <authorList>
            <person name="Van Hamelsveld S."/>
        </authorList>
    </citation>
    <scope>NUCLEOTIDE SEQUENCE</scope>
    <source>
        <strain evidence="3">GW210015_S63</strain>
    </source>
</reference>
<dbReference type="InterPro" id="IPR021104">
    <property type="entry name" value="KfrA_DNA-bd_N"/>
</dbReference>
<dbReference type="AlphaFoldDB" id="A0AAW6P9I5"/>
<proteinExistence type="predicted"/>
<dbReference type="Pfam" id="PF11740">
    <property type="entry name" value="KfrA_N"/>
    <property type="match status" value="1"/>
</dbReference>
<keyword evidence="3" id="KW-0238">DNA-binding</keyword>
<dbReference type="EMBL" id="JARJLR010000246">
    <property type="protein sequence ID" value="MDF3843033.1"/>
    <property type="molecule type" value="Genomic_DNA"/>
</dbReference>
<keyword evidence="1" id="KW-0175">Coiled coil</keyword>
<feature type="coiled-coil region" evidence="1">
    <location>
        <begin position="269"/>
        <end position="317"/>
    </location>
</feature>